<accession>A0AA43QMQ8</accession>
<dbReference type="FunFam" id="3.20.20.100:FF:000002">
    <property type="entry name" value="2,5-diketo-D-gluconic acid reductase A"/>
    <property type="match status" value="1"/>
</dbReference>
<dbReference type="CDD" id="cd19120">
    <property type="entry name" value="AKR_AKR3C2-3"/>
    <property type="match status" value="1"/>
</dbReference>
<dbReference type="InterPro" id="IPR036812">
    <property type="entry name" value="NAD(P)_OxRdtase_dom_sf"/>
</dbReference>
<feature type="active site" description="Proton donor" evidence="4">
    <location>
        <position position="63"/>
    </location>
</feature>
<dbReference type="PROSITE" id="PS00062">
    <property type="entry name" value="ALDOKETO_REDUCTASE_2"/>
    <property type="match status" value="1"/>
</dbReference>
<comment type="caution">
    <text evidence="8">The sequence shown here is derived from an EMBL/GenBank/DDBJ whole genome shotgun (WGS) entry which is preliminary data.</text>
</comment>
<dbReference type="AlphaFoldDB" id="A0AA43QMQ8"/>
<reference evidence="8" key="1">
    <citation type="journal article" date="2023" name="Genome Biol. Evol.">
        <title>First Whole Genome Sequence and Flow Cytometry Genome Size Data for the Lichen-Forming Fungus Ramalina farinacea (Ascomycota).</title>
        <authorList>
            <person name="Llewellyn T."/>
            <person name="Mian S."/>
            <person name="Hill R."/>
            <person name="Leitch I.J."/>
            <person name="Gaya E."/>
        </authorList>
    </citation>
    <scope>NUCLEOTIDE SEQUENCE</scope>
    <source>
        <strain evidence="8">LIQ254RAFAR</strain>
    </source>
</reference>
<feature type="binding site" evidence="5">
    <location>
        <position position="118"/>
    </location>
    <ligand>
        <name>substrate</name>
    </ligand>
</feature>
<dbReference type="InterPro" id="IPR018170">
    <property type="entry name" value="Aldo/ket_reductase_CS"/>
</dbReference>
<dbReference type="Proteomes" id="UP001161017">
    <property type="component" value="Unassembled WGS sequence"/>
</dbReference>
<evidence type="ECO:0000256" key="2">
    <source>
        <dbReference type="ARBA" id="ARBA00022857"/>
    </source>
</evidence>
<dbReference type="SUPFAM" id="SSF51430">
    <property type="entry name" value="NAD(P)-linked oxidoreductase"/>
    <property type="match status" value="1"/>
</dbReference>
<evidence type="ECO:0000256" key="5">
    <source>
        <dbReference type="PIRSR" id="PIRSR000097-2"/>
    </source>
</evidence>
<keyword evidence="3" id="KW-0560">Oxidoreductase</keyword>
<dbReference type="PIRSF" id="PIRSF000097">
    <property type="entry name" value="AKR"/>
    <property type="match status" value="1"/>
</dbReference>
<name>A0AA43QMQ8_9LECA</name>
<proteinExistence type="inferred from homology"/>
<dbReference type="InterPro" id="IPR044494">
    <property type="entry name" value="AKR3C2/3"/>
</dbReference>
<dbReference type="PRINTS" id="PR00069">
    <property type="entry name" value="ALDKETRDTASE"/>
</dbReference>
<comment type="similarity">
    <text evidence="1">Belongs to the aldo/keto reductase family.</text>
</comment>
<evidence type="ECO:0000256" key="4">
    <source>
        <dbReference type="PIRSR" id="PIRSR000097-1"/>
    </source>
</evidence>
<gene>
    <name evidence="8" type="ORF">OHK93_007099</name>
</gene>
<evidence type="ECO:0000259" key="7">
    <source>
        <dbReference type="Pfam" id="PF00248"/>
    </source>
</evidence>
<dbReference type="PANTHER" id="PTHR43827">
    <property type="entry name" value="2,5-DIKETO-D-GLUCONIC ACID REDUCTASE"/>
    <property type="match status" value="1"/>
</dbReference>
<keyword evidence="2" id="KW-0521">NADP</keyword>
<dbReference type="GO" id="GO:0016652">
    <property type="term" value="F:oxidoreductase activity, acting on NAD(P)H as acceptor"/>
    <property type="evidence" value="ECO:0007669"/>
    <property type="project" value="InterPro"/>
</dbReference>
<evidence type="ECO:0000256" key="3">
    <source>
        <dbReference type="ARBA" id="ARBA00023002"/>
    </source>
</evidence>
<dbReference type="Pfam" id="PF00248">
    <property type="entry name" value="Aldo_ket_red"/>
    <property type="match status" value="1"/>
</dbReference>
<dbReference type="InterPro" id="IPR023210">
    <property type="entry name" value="NADP_OxRdtase_dom"/>
</dbReference>
<organism evidence="8 9">
    <name type="scientific">Ramalina farinacea</name>
    <dbReference type="NCBI Taxonomy" id="258253"/>
    <lineage>
        <taxon>Eukaryota</taxon>
        <taxon>Fungi</taxon>
        <taxon>Dikarya</taxon>
        <taxon>Ascomycota</taxon>
        <taxon>Pezizomycotina</taxon>
        <taxon>Lecanoromycetes</taxon>
        <taxon>OSLEUM clade</taxon>
        <taxon>Lecanoromycetidae</taxon>
        <taxon>Lecanorales</taxon>
        <taxon>Lecanorineae</taxon>
        <taxon>Ramalinaceae</taxon>
        <taxon>Ramalina</taxon>
    </lineage>
</organism>
<keyword evidence="9" id="KW-1185">Reference proteome</keyword>
<protein>
    <recommendedName>
        <fullName evidence="7">NADP-dependent oxidoreductase domain-containing protein</fullName>
    </recommendedName>
</protein>
<dbReference type="GO" id="GO:0016616">
    <property type="term" value="F:oxidoreductase activity, acting on the CH-OH group of donors, NAD or NADP as acceptor"/>
    <property type="evidence" value="ECO:0007669"/>
    <property type="project" value="UniProtKB-ARBA"/>
</dbReference>
<evidence type="ECO:0000313" key="8">
    <source>
        <dbReference type="EMBL" id="MDI1487826.1"/>
    </source>
</evidence>
<evidence type="ECO:0000313" key="9">
    <source>
        <dbReference type="Proteomes" id="UP001161017"/>
    </source>
</evidence>
<feature type="domain" description="NADP-dependent oxidoreductase" evidence="7">
    <location>
        <begin position="25"/>
        <end position="274"/>
    </location>
</feature>
<dbReference type="Gene3D" id="3.20.20.100">
    <property type="entry name" value="NADP-dependent oxidoreductase domain"/>
    <property type="match status" value="1"/>
</dbReference>
<sequence>MAKIDTPIPTLKLNDGTSIPMLGYGVGTAWYKNSPGSIDRPTVDAIKTALKLGYNHIDEAEVYNTEAEAGTAIQESKIPRSQIYVTSKVQTNFHDIPSAIDASLKKLQLDYVDLYLIHSPFPAKSDADLQQAWTAMEAVKTSGKAKSIGVSNFLIPHLEAILKTASVTPVINQIEYHPYLQHGPLLDYHKSHSIATSAYAPLTATTKAKPGPVDSKLADLAKKYFVSEGEISLRWCIDQGIVPITTSGKEQRLSDYLRTMTFSMTPKEVADLAEQGLAKHYRGFWTNKFDPNDRS</sequence>
<dbReference type="InterPro" id="IPR020471">
    <property type="entry name" value="AKR"/>
</dbReference>
<dbReference type="PANTHER" id="PTHR43827:SF3">
    <property type="entry name" value="NADP-DEPENDENT OXIDOREDUCTASE DOMAIN-CONTAINING PROTEIN"/>
    <property type="match status" value="1"/>
</dbReference>
<evidence type="ECO:0000256" key="1">
    <source>
        <dbReference type="ARBA" id="ARBA00007905"/>
    </source>
</evidence>
<evidence type="ECO:0000256" key="6">
    <source>
        <dbReference type="PIRSR" id="PIRSR000097-3"/>
    </source>
</evidence>
<dbReference type="EMBL" id="JAPUFD010000006">
    <property type="protein sequence ID" value="MDI1487826.1"/>
    <property type="molecule type" value="Genomic_DNA"/>
</dbReference>
<feature type="site" description="Lowers pKa of active site Tyr" evidence="6">
    <location>
        <position position="88"/>
    </location>
</feature>